<dbReference type="InterPro" id="IPR017853">
    <property type="entry name" value="GH"/>
</dbReference>
<dbReference type="GO" id="GO:0005576">
    <property type="term" value="C:extracellular region"/>
    <property type="evidence" value="ECO:0007669"/>
    <property type="project" value="TreeGrafter"/>
</dbReference>
<dbReference type="InterPro" id="IPR001223">
    <property type="entry name" value="Glyco_hydro18_cat"/>
</dbReference>
<evidence type="ECO:0000313" key="3">
    <source>
        <dbReference type="EMBL" id="RPB03352.1"/>
    </source>
</evidence>
<dbReference type="InterPro" id="IPR050542">
    <property type="entry name" value="Glycosyl_Hydrlase18_Chitinase"/>
</dbReference>
<evidence type="ECO:0000259" key="2">
    <source>
        <dbReference type="PROSITE" id="PS51910"/>
    </source>
</evidence>
<accession>A0A3N4K2C3</accession>
<evidence type="ECO:0000313" key="4">
    <source>
        <dbReference type="Proteomes" id="UP000276215"/>
    </source>
</evidence>
<dbReference type="GO" id="GO:0005975">
    <property type="term" value="P:carbohydrate metabolic process"/>
    <property type="evidence" value="ECO:0007669"/>
    <property type="project" value="InterPro"/>
</dbReference>
<keyword evidence="4" id="KW-1185">Reference proteome</keyword>
<reference evidence="3 4" key="1">
    <citation type="journal article" date="2018" name="Nat. Ecol. Evol.">
        <title>Pezizomycetes genomes reveal the molecular basis of ectomycorrhizal truffle lifestyle.</title>
        <authorList>
            <person name="Murat C."/>
            <person name="Payen T."/>
            <person name="Noel B."/>
            <person name="Kuo A."/>
            <person name="Morin E."/>
            <person name="Chen J."/>
            <person name="Kohler A."/>
            <person name="Krizsan K."/>
            <person name="Balestrini R."/>
            <person name="Da Silva C."/>
            <person name="Montanini B."/>
            <person name="Hainaut M."/>
            <person name="Levati E."/>
            <person name="Barry K.W."/>
            <person name="Belfiori B."/>
            <person name="Cichocki N."/>
            <person name="Clum A."/>
            <person name="Dockter R.B."/>
            <person name="Fauchery L."/>
            <person name="Guy J."/>
            <person name="Iotti M."/>
            <person name="Le Tacon F."/>
            <person name="Lindquist E.A."/>
            <person name="Lipzen A."/>
            <person name="Malagnac F."/>
            <person name="Mello A."/>
            <person name="Molinier V."/>
            <person name="Miyauchi S."/>
            <person name="Poulain J."/>
            <person name="Riccioni C."/>
            <person name="Rubini A."/>
            <person name="Sitrit Y."/>
            <person name="Splivallo R."/>
            <person name="Traeger S."/>
            <person name="Wang M."/>
            <person name="Zifcakova L."/>
            <person name="Wipf D."/>
            <person name="Zambonelli A."/>
            <person name="Paolocci F."/>
            <person name="Nowrousian M."/>
            <person name="Ottonello S."/>
            <person name="Baldrian P."/>
            <person name="Spatafora J.W."/>
            <person name="Henrissat B."/>
            <person name="Nagy L.G."/>
            <person name="Aury J.M."/>
            <person name="Wincker P."/>
            <person name="Grigoriev I.V."/>
            <person name="Bonfante P."/>
            <person name="Martin F.M."/>
        </authorList>
    </citation>
    <scope>NUCLEOTIDE SEQUENCE [LARGE SCALE GENOMIC DNA]</scope>
    <source>
        <strain evidence="3 4">120613-1</strain>
    </source>
</reference>
<dbReference type="SUPFAM" id="SSF51445">
    <property type="entry name" value="(Trans)glycosidases"/>
    <property type="match status" value="1"/>
</dbReference>
<gene>
    <name evidence="3" type="ORF">L873DRAFT_1800960</name>
</gene>
<dbReference type="Gene3D" id="3.20.20.80">
    <property type="entry name" value="Glycosidases"/>
    <property type="match status" value="1"/>
</dbReference>
<dbReference type="STRING" id="1336337.A0A3N4K2C3"/>
<name>A0A3N4K2C3_9PEZI</name>
<organism evidence="3 4">
    <name type="scientific">Choiromyces venosus 120613-1</name>
    <dbReference type="NCBI Taxonomy" id="1336337"/>
    <lineage>
        <taxon>Eukaryota</taxon>
        <taxon>Fungi</taxon>
        <taxon>Dikarya</taxon>
        <taxon>Ascomycota</taxon>
        <taxon>Pezizomycotina</taxon>
        <taxon>Pezizomycetes</taxon>
        <taxon>Pezizales</taxon>
        <taxon>Tuberaceae</taxon>
        <taxon>Choiromyces</taxon>
    </lineage>
</organism>
<feature type="domain" description="GH18" evidence="2">
    <location>
        <begin position="25"/>
        <end position="302"/>
    </location>
</feature>
<dbReference type="EMBL" id="ML120363">
    <property type="protein sequence ID" value="RPB03352.1"/>
    <property type="molecule type" value="Genomic_DNA"/>
</dbReference>
<keyword evidence="3" id="KW-0378">Hydrolase</keyword>
<dbReference type="PROSITE" id="PS51910">
    <property type="entry name" value="GH18_2"/>
    <property type="match status" value="1"/>
</dbReference>
<sequence length="305" mass="33966">MPHSRSHPPQQIMPPPLLPPRPKTPRIVLYHQTHYTSSKEYVSILPLLTENTGTTHVILAAIHLNNPPGNIHLNETPPDDAIFETLWDEVLVLQDSGIKVLGMLGGAARGSYERLDGSEESFEAYYCPLRDMIYKHKLDGLDLDVEEEMSLEGIIRLIDRLKADFGQDFLITLAPVATGLMNQRHMSGFDYQMLEVLRGGIIGWYNVQFYCGWGSMADTQCYDLIMAMGWPPEKVVAGVVTNAANGSGWVEIDVLMAVFMGLAQKYPGFGGVMGWEYFNAMPGGLGKPWEWAENMASAMAMGRAW</sequence>
<feature type="region of interest" description="Disordered" evidence="1">
    <location>
        <begin position="1"/>
        <end position="23"/>
    </location>
</feature>
<dbReference type="PANTHER" id="PTHR45708">
    <property type="entry name" value="ENDOCHITINASE"/>
    <property type="match status" value="1"/>
</dbReference>
<dbReference type="AlphaFoldDB" id="A0A3N4K2C3"/>
<dbReference type="Proteomes" id="UP000276215">
    <property type="component" value="Unassembled WGS sequence"/>
</dbReference>
<feature type="compositionally biased region" description="Pro residues" evidence="1">
    <location>
        <begin position="11"/>
        <end position="22"/>
    </location>
</feature>
<dbReference type="GO" id="GO:0004568">
    <property type="term" value="F:chitinase activity"/>
    <property type="evidence" value="ECO:0007669"/>
    <property type="project" value="TreeGrafter"/>
</dbReference>
<dbReference type="Pfam" id="PF00704">
    <property type="entry name" value="Glyco_hydro_18"/>
    <property type="match status" value="1"/>
</dbReference>
<dbReference type="PANTHER" id="PTHR45708:SF60">
    <property type="entry name" value="III CHITINASE, PUTATIVE (AFU_ORTHOLOGUE AFUA_5G03850)-RELATED"/>
    <property type="match status" value="1"/>
</dbReference>
<protein>
    <submittedName>
        <fullName evidence="3">Glycoside hydrolase</fullName>
    </submittedName>
</protein>
<dbReference type="OrthoDB" id="3012298at2759"/>
<evidence type="ECO:0000256" key="1">
    <source>
        <dbReference type="SAM" id="MobiDB-lite"/>
    </source>
</evidence>
<proteinExistence type="predicted"/>